<feature type="transmembrane region" description="Helical" evidence="7">
    <location>
        <begin position="511"/>
        <end position="531"/>
    </location>
</feature>
<evidence type="ECO:0000313" key="10">
    <source>
        <dbReference type="Proteomes" id="UP000007799"/>
    </source>
</evidence>
<dbReference type="PROSITE" id="PS50850">
    <property type="entry name" value="MFS"/>
    <property type="match status" value="1"/>
</dbReference>
<gene>
    <name evidence="9" type="ORF">PTSG_10923</name>
</gene>
<evidence type="ECO:0000256" key="5">
    <source>
        <dbReference type="ARBA" id="ARBA00023136"/>
    </source>
</evidence>
<dbReference type="InterPro" id="IPR020846">
    <property type="entry name" value="MFS_dom"/>
</dbReference>
<dbReference type="SUPFAM" id="SSF103473">
    <property type="entry name" value="MFS general substrate transporter"/>
    <property type="match status" value="1"/>
</dbReference>
<keyword evidence="4 7" id="KW-1133">Transmembrane helix</keyword>
<dbReference type="PANTHER" id="PTHR23511">
    <property type="entry name" value="SYNAPTIC VESICLE GLYCOPROTEIN 2"/>
    <property type="match status" value="1"/>
</dbReference>
<dbReference type="InterPro" id="IPR005828">
    <property type="entry name" value="MFS_sugar_transport-like"/>
</dbReference>
<dbReference type="Proteomes" id="UP000007799">
    <property type="component" value="Unassembled WGS sequence"/>
</dbReference>
<dbReference type="Gene3D" id="1.20.1250.20">
    <property type="entry name" value="MFS general substrate transporter like domains"/>
    <property type="match status" value="1"/>
</dbReference>
<feature type="transmembrane region" description="Helical" evidence="7">
    <location>
        <begin position="182"/>
        <end position="204"/>
    </location>
</feature>
<keyword evidence="3 7" id="KW-0812">Transmembrane</keyword>
<dbReference type="eggNOG" id="KOG0253">
    <property type="taxonomic scope" value="Eukaryota"/>
</dbReference>
<feature type="domain" description="Major facilitator superfamily (MFS) profile" evidence="8">
    <location>
        <begin position="59"/>
        <end position="596"/>
    </location>
</feature>
<evidence type="ECO:0000256" key="1">
    <source>
        <dbReference type="ARBA" id="ARBA00004141"/>
    </source>
</evidence>
<dbReference type="AlphaFoldDB" id="F2URE4"/>
<evidence type="ECO:0000313" key="9">
    <source>
        <dbReference type="EMBL" id="EGD80247.1"/>
    </source>
</evidence>
<dbReference type="STRING" id="946362.F2URE4"/>
<keyword evidence="5 7" id="KW-0472">Membrane</keyword>
<feature type="transmembrane region" description="Helical" evidence="7">
    <location>
        <begin position="210"/>
        <end position="231"/>
    </location>
</feature>
<feature type="transmembrane region" description="Helical" evidence="7">
    <location>
        <begin position="97"/>
        <end position="114"/>
    </location>
</feature>
<dbReference type="KEGG" id="sre:PTSG_10923"/>
<feature type="region of interest" description="Disordered" evidence="6">
    <location>
        <begin position="1"/>
        <end position="20"/>
    </location>
</feature>
<organism evidence="10">
    <name type="scientific">Salpingoeca rosetta (strain ATCC 50818 / BSB-021)</name>
    <dbReference type="NCBI Taxonomy" id="946362"/>
    <lineage>
        <taxon>Eukaryota</taxon>
        <taxon>Choanoflagellata</taxon>
        <taxon>Craspedida</taxon>
        <taxon>Salpingoecidae</taxon>
        <taxon>Salpingoeca</taxon>
    </lineage>
</organism>
<dbReference type="GO" id="GO:0022857">
    <property type="term" value="F:transmembrane transporter activity"/>
    <property type="evidence" value="ECO:0007669"/>
    <property type="project" value="InterPro"/>
</dbReference>
<feature type="transmembrane region" description="Helical" evidence="7">
    <location>
        <begin position="485"/>
        <end position="505"/>
    </location>
</feature>
<feature type="transmembrane region" description="Helical" evidence="7">
    <location>
        <begin position="150"/>
        <end position="170"/>
    </location>
</feature>
<keyword evidence="2" id="KW-0813">Transport</keyword>
<protein>
    <recommendedName>
        <fullName evidence="8">Major facilitator superfamily (MFS) profile domain-containing protein</fullName>
    </recommendedName>
</protein>
<dbReference type="RefSeq" id="XP_004988309.1">
    <property type="nucleotide sequence ID" value="XM_004988252.1"/>
</dbReference>
<dbReference type="InterPro" id="IPR036259">
    <property type="entry name" value="MFS_trans_sf"/>
</dbReference>
<feature type="compositionally biased region" description="Low complexity" evidence="6">
    <location>
        <begin position="332"/>
        <end position="345"/>
    </location>
</feature>
<evidence type="ECO:0000256" key="2">
    <source>
        <dbReference type="ARBA" id="ARBA00022448"/>
    </source>
</evidence>
<evidence type="ECO:0000256" key="7">
    <source>
        <dbReference type="SAM" id="Phobius"/>
    </source>
</evidence>
<feature type="transmembrane region" description="Helical" evidence="7">
    <location>
        <begin position="126"/>
        <end position="144"/>
    </location>
</feature>
<feature type="transmembrane region" description="Helical" evidence="7">
    <location>
        <begin position="457"/>
        <end position="478"/>
    </location>
</feature>
<accession>F2URE4</accession>
<dbReference type="GeneID" id="16068836"/>
<feature type="transmembrane region" description="Helical" evidence="7">
    <location>
        <begin position="59"/>
        <end position="77"/>
    </location>
</feature>
<keyword evidence="10" id="KW-1185">Reference proteome</keyword>
<name>F2URE4_SALR5</name>
<dbReference type="Pfam" id="PF00083">
    <property type="entry name" value="Sugar_tr"/>
    <property type="match status" value="1"/>
</dbReference>
<evidence type="ECO:0000256" key="6">
    <source>
        <dbReference type="SAM" id="MobiDB-lite"/>
    </source>
</evidence>
<dbReference type="GO" id="GO:0016020">
    <property type="term" value="C:membrane"/>
    <property type="evidence" value="ECO:0007669"/>
    <property type="project" value="UniProtKB-SubCell"/>
</dbReference>
<sequence length="601" mass="65729">MMMDGGDDWSEKKPLLTDDEVETGNDTEKRFYDDVSPYVELTVPEAINRIGYGWQQIRVLLICGLCFCTDSIEIGLLTFLQVEAKHAFDLTDVEESTLSAVVFGGELFGSIFWGPMADRFGRRRAAFLPALMVTGAGLASAFSVDFIMLVALRFLVGFGIGGMGVPYDLLAEFMPSKIRGKALFSIEFFWTFGTLFVNGLAWIMLDRLGWRYLVAVCAAPVAIAMLFFPFLPESPHWLLSVNRSEDALRVVRNAARLNKREDALPPNMRLVRMHNPPVDGKTFVIASSHHEGGVDGGDDEYYRDDAGYHREKNRELTPMLNGTANHKHANSSKHNNTAVSVNSVHNGGGSGSAVASDDDDVADDSGGSMSPLRLFNKANWRATVMLWTIWSTFGFAYYGAVIITPEYFSGWDHKHNSTNGSSIHNDTLFLQQAPVFSLDGNQTHHHHHHHSTGHFDYPALFTAGAAELLGAIVGVLLIDHINRKPLAGVTFIISGVLMVLTIISVPRGVGIMLVVLARMAIFIGSCVVWVVTPELYSTSVRAAGHGWCNGMARLAAFATPYWGDASAVPLYGRLALYGATSIIAGMASFGLPRETRGVALD</sequence>
<evidence type="ECO:0000259" key="8">
    <source>
        <dbReference type="PROSITE" id="PS50850"/>
    </source>
</evidence>
<dbReference type="OrthoDB" id="4139357at2759"/>
<dbReference type="InParanoid" id="F2URE4"/>
<reference evidence="9" key="1">
    <citation type="submission" date="2009-08" db="EMBL/GenBank/DDBJ databases">
        <title>Annotation of Salpingoeca rosetta.</title>
        <authorList>
            <consortium name="The Broad Institute Genome Sequencing Platform"/>
            <person name="Russ C."/>
            <person name="Cuomo C."/>
            <person name="Burger G."/>
            <person name="Gray M.W."/>
            <person name="Holland P.W.H."/>
            <person name="King N."/>
            <person name="Lang F.B.F."/>
            <person name="Roger A.J."/>
            <person name="Ruiz-Trillo I."/>
            <person name="Young S.K."/>
            <person name="Zeng Q."/>
            <person name="Gargeya S."/>
            <person name="Alvarado L."/>
            <person name="Berlin A."/>
            <person name="Chapman S.B."/>
            <person name="Chen Z."/>
            <person name="Freedman E."/>
            <person name="Gellesch M."/>
            <person name="Goldberg J."/>
            <person name="Griggs A."/>
            <person name="Gujja S."/>
            <person name="Heilman E."/>
            <person name="Heiman D."/>
            <person name="Howarth C."/>
            <person name="Mehta T."/>
            <person name="Neiman D."/>
            <person name="Pearson M."/>
            <person name="Roberts A."/>
            <person name="Saif S."/>
            <person name="Shea T."/>
            <person name="Shenoy N."/>
            <person name="Sisk P."/>
            <person name="Stolte C."/>
            <person name="Sykes S."/>
            <person name="White J."/>
            <person name="Yandava C."/>
            <person name="Haas B."/>
            <person name="Nusbaum C."/>
            <person name="Birren B."/>
        </authorList>
    </citation>
    <scope>NUCLEOTIDE SEQUENCE [LARGE SCALE GENOMIC DNA]</scope>
    <source>
        <strain evidence="9">ATCC 50818</strain>
    </source>
</reference>
<comment type="subcellular location">
    <subcellularLocation>
        <location evidence="1">Membrane</location>
        <topology evidence="1">Multi-pass membrane protein</topology>
    </subcellularLocation>
</comment>
<dbReference type="PANTHER" id="PTHR23511:SF5">
    <property type="entry name" value="MAJOR FACILITATOR-TYPE TRANSPORTER HXNZ-RELATED"/>
    <property type="match status" value="1"/>
</dbReference>
<feature type="transmembrane region" description="Helical" evidence="7">
    <location>
        <begin position="382"/>
        <end position="403"/>
    </location>
</feature>
<feature type="region of interest" description="Disordered" evidence="6">
    <location>
        <begin position="312"/>
        <end position="368"/>
    </location>
</feature>
<evidence type="ECO:0000256" key="4">
    <source>
        <dbReference type="ARBA" id="ARBA00022989"/>
    </source>
</evidence>
<dbReference type="EMBL" id="GL832991">
    <property type="protein sequence ID" value="EGD80247.1"/>
    <property type="molecule type" value="Genomic_DNA"/>
</dbReference>
<proteinExistence type="predicted"/>
<dbReference type="FunCoup" id="F2URE4">
    <property type="interactions" value="42"/>
</dbReference>
<evidence type="ECO:0000256" key="3">
    <source>
        <dbReference type="ARBA" id="ARBA00022692"/>
    </source>
</evidence>
<dbReference type="OMA" id="WVKITFA"/>